<protein>
    <submittedName>
        <fullName evidence="2">Uncharacterized protein</fullName>
    </submittedName>
</protein>
<reference evidence="2 3" key="1">
    <citation type="submission" date="2020-01" db="EMBL/GenBank/DDBJ databases">
        <authorList>
            <consortium name="DOE Joint Genome Institute"/>
            <person name="Haridas S."/>
            <person name="Albert R."/>
            <person name="Binder M."/>
            <person name="Bloem J."/>
            <person name="Labutti K."/>
            <person name="Salamov A."/>
            <person name="Andreopoulos B."/>
            <person name="Baker S.E."/>
            <person name="Barry K."/>
            <person name="Bills G."/>
            <person name="Bluhm B.H."/>
            <person name="Cannon C."/>
            <person name="Castanera R."/>
            <person name="Culley D.E."/>
            <person name="Daum C."/>
            <person name="Ezra D."/>
            <person name="Gonzalez J.B."/>
            <person name="Henrissat B."/>
            <person name="Kuo A."/>
            <person name="Liang C."/>
            <person name="Lipzen A."/>
            <person name="Lutzoni F."/>
            <person name="Magnuson J."/>
            <person name="Mondo S."/>
            <person name="Nolan M."/>
            <person name="Ohm R."/>
            <person name="Pangilinan J."/>
            <person name="Park H.-J.H."/>
            <person name="Ramirez L."/>
            <person name="Alfaro M."/>
            <person name="Sun H."/>
            <person name="Tritt A."/>
            <person name="Yoshinaga Y."/>
            <person name="Zwiers L.-H.L."/>
            <person name="Turgeon B.G."/>
            <person name="Goodwin S.B."/>
            <person name="Spatafora J.W."/>
            <person name="Crous P.W."/>
            <person name="Grigoriev I.V."/>
        </authorList>
    </citation>
    <scope>NUCLEOTIDE SEQUENCE [LARGE SCALE GENOMIC DNA]</scope>
    <source>
        <strain evidence="2 3">CBS 611.86</strain>
    </source>
</reference>
<feature type="region of interest" description="Disordered" evidence="1">
    <location>
        <begin position="16"/>
        <end position="50"/>
    </location>
</feature>
<accession>A0A7C8IHC5</accession>
<feature type="compositionally biased region" description="Basic residues" evidence="1">
    <location>
        <begin position="38"/>
        <end position="50"/>
    </location>
</feature>
<feature type="region of interest" description="Disordered" evidence="1">
    <location>
        <begin position="63"/>
        <end position="93"/>
    </location>
</feature>
<evidence type="ECO:0000313" key="2">
    <source>
        <dbReference type="EMBL" id="KAF2877191.1"/>
    </source>
</evidence>
<feature type="compositionally biased region" description="Pro residues" evidence="1">
    <location>
        <begin position="75"/>
        <end position="93"/>
    </location>
</feature>
<comment type="caution">
    <text evidence="2">The sequence shown here is derived from an EMBL/GenBank/DDBJ whole genome shotgun (WGS) entry which is preliminary data.</text>
</comment>
<organism evidence="2 3">
    <name type="scientific">Massariosphaeria phaeospora</name>
    <dbReference type="NCBI Taxonomy" id="100035"/>
    <lineage>
        <taxon>Eukaryota</taxon>
        <taxon>Fungi</taxon>
        <taxon>Dikarya</taxon>
        <taxon>Ascomycota</taxon>
        <taxon>Pezizomycotina</taxon>
        <taxon>Dothideomycetes</taxon>
        <taxon>Pleosporomycetidae</taxon>
        <taxon>Pleosporales</taxon>
        <taxon>Pleosporales incertae sedis</taxon>
        <taxon>Massariosphaeria</taxon>
    </lineage>
</organism>
<keyword evidence="3" id="KW-1185">Reference proteome</keyword>
<sequence length="238" mass="25363">MSSCFSSFVHNLSPRKQALPQIKSETASQNTRSDSRRTRTPQHHAVHPRHTPPLALFLLPSAATSPTAPHTPLSTAPPPPLAPNPHIPHPPSLLPPRRHFLPLLYRRLGHIARMGAREDQHGRLPVRVGRGVPVRGAGSWGAGMWVVWGQVGIREEGGGAGCYGEGGGRVEGVWVGGEWVGGVETGECEWGCGVCGEGGGGAVMRGDRVAGVEGVCLAWREVTRAAAAREMTFEDVLK</sequence>
<proteinExistence type="predicted"/>
<dbReference type="EMBL" id="JAADJZ010000002">
    <property type="protein sequence ID" value="KAF2877191.1"/>
    <property type="molecule type" value="Genomic_DNA"/>
</dbReference>
<dbReference type="AlphaFoldDB" id="A0A7C8IHC5"/>
<name>A0A7C8IHC5_9PLEO</name>
<evidence type="ECO:0000313" key="3">
    <source>
        <dbReference type="Proteomes" id="UP000481861"/>
    </source>
</evidence>
<evidence type="ECO:0000256" key="1">
    <source>
        <dbReference type="SAM" id="MobiDB-lite"/>
    </source>
</evidence>
<gene>
    <name evidence="2" type="ORF">BDV95DRAFT_644140</name>
</gene>
<feature type="compositionally biased region" description="Polar residues" evidence="1">
    <location>
        <begin position="23"/>
        <end position="32"/>
    </location>
</feature>
<feature type="compositionally biased region" description="Low complexity" evidence="1">
    <location>
        <begin position="63"/>
        <end position="74"/>
    </location>
</feature>
<dbReference type="Proteomes" id="UP000481861">
    <property type="component" value="Unassembled WGS sequence"/>
</dbReference>